<protein>
    <submittedName>
        <fullName evidence="2">Uncharacterized protein</fullName>
    </submittedName>
</protein>
<organism evidence="2 3">
    <name type="scientific">Pseudopithomyces chartarum</name>
    <dbReference type="NCBI Taxonomy" id="1892770"/>
    <lineage>
        <taxon>Eukaryota</taxon>
        <taxon>Fungi</taxon>
        <taxon>Dikarya</taxon>
        <taxon>Ascomycota</taxon>
        <taxon>Pezizomycotina</taxon>
        <taxon>Dothideomycetes</taxon>
        <taxon>Pleosporomycetidae</taxon>
        <taxon>Pleosporales</taxon>
        <taxon>Massarineae</taxon>
        <taxon>Didymosphaeriaceae</taxon>
        <taxon>Pseudopithomyces</taxon>
    </lineage>
</organism>
<accession>A0AAN6RGV3</accession>
<dbReference type="EMBL" id="WVTA01000005">
    <property type="protein sequence ID" value="KAK3209673.1"/>
    <property type="molecule type" value="Genomic_DNA"/>
</dbReference>
<feature type="coiled-coil region" evidence="1">
    <location>
        <begin position="104"/>
        <end position="135"/>
    </location>
</feature>
<sequence length="146" mass="16473">MDALGDAEKELVQQIVHAGAECTAIKRNQIAAERDELATERPQITHRSATVLRNYNEVREKLGIFVESYKNIIRAIAKINVEGNLSTEARKVTSKLLDDMVETVHQAAVKVNAEEKELHQAAEEIQEDIKELNKKEMVLGLKVMHM</sequence>
<evidence type="ECO:0000313" key="2">
    <source>
        <dbReference type="EMBL" id="KAK3209673.1"/>
    </source>
</evidence>
<reference evidence="2 3" key="1">
    <citation type="submission" date="2021-02" db="EMBL/GenBank/DDBJ databases">
        <title>Genome assembly of Pseudopithomyces chartarum.</title>
        <authorList>
            <person name="Jauregui R."/>
            <person name="Singh J."/>
            <person name="Voisey C."/>
        </authorList>
    </citation>
    <scope>NUCLEOTIDE SEQUENCE [LARGE SCALE GENOMIC DNA]</scope>
    <source>
        <strain evidence="2 3">AGR01</strain>
    </source>
</reference>
<keyword evidence="1" id="KW-0175">Coiled coil</keyword>
<dbReference type="AlphaFoldDB" id="A0AAN6RGV3"/>
<dbReference type="Proteomes" id="UP001280581">
    <property type="component" value="Unassembled WGS sequence"/>
</dbReference>
<evidence type="ECO:0000256" key="1">
    <source>
        <dbReference type="SAM" id="Coils"/>
    </source>
</evidence>
<keyword evidence="3" id="KW-1185">Reference proteome</keyword>
<gene>
    <name evidence="2" type="ORF">GRF29_44g327314</name>
</gene>
<comment type="caution">
    <text evidence="2">The sequence shown here is derived from an EMBL/GenBank/DDBJ whole genome shotgun (WGS) entry which is preliminary data.</text>
</comment>
<name>A0AAN6RGV3_9PLEO</name>
<evidence type="ECO:0000313" key="3">
    <source>
        <dbReference type="Proteomes" id="UP001280581"/>
    </source>
</evidence>
<proteinExistence type="predicted"/>